<dbReference type="SUPFAM" id="SSF51395">
    <property type="entry name" value="FMN-linked oxidoreductases"/>
    <property type="match status" value="1"/>
</dbReference>
<evidence type="ECO:0000313" key="5">
    <source>
        <dbReference type="Proteomes" id="UP001268683"/>
    </source>
</evidence>
<proteinExistence type="predicted"/>
<dbReference type="CDD" id="cd04733">
    <property type="entry name" value="OYE_like_2_FMN"/>
    <property type="match status" value="1"/>
</dbReference>
<organism evidence="4 5">
    <name type="scientific">Temperatibacter marinus</name>
    <dbReference type="NCBI Taxonomy" id="1456591"/>
    <lineage>
        <taxon>Bacteria</taxon>
        <taxon>Pseudomonadati</taxon>
        <taxon>Pseudomonadota</taxon>
        <taxon>Alphaproteobacteria</taxon>
        <taxon>Kordiimonadales</taxon>
        <taxon>Temperatibacteraceae</taxon>
        <taxon>Temperatibacter</taxon>
    </lineage>
</organism>
<dbReference type="Gene3D" id="3.20.20.70">
    <property type="entry name" value="Aldolase class I"/>
    <property type="match status" value="1"/>
</dbReference>
<feature type="domain" description="NADH:flavin oxidoreductase/NADH oxidase N-terminal" evidence="3">
    <location>
        <begin position="15"/>
        <end position="341"/>
    </location>
</feature>
<dbReference type="GO" id="GO:0016491">
    <property type="term" value="F:oxidoreductase activity"/>
    <property type="evidence" value="ECO:0007669"/>
    <property type="project" value="UniProtKB-KW"/>
</dbReference>
<sequence length="435" mass="47945">MPQIQDSYILPCGLNLKNRLAKAAMTEGLADENGLATMDHCRLYDLWAKSDTGLLITGNVMVDRFHLERAGNIVIDGPQSDERMDALKKFAFASQQYETACFVQLSHSGRQTPININKKPKSASDVQLSLPGGQYGKPVSLTEAELEALIGKFSLAAKACEEAGFKGVQIHGAHGYLLSQFLSPKSNKRSDRWGGNLENRARLLIEVVSEVQKVTGDGFGVAVKLNSADFQKGGFSFEDCLKVVKWLNALNIDFLEISGGTYEQPKMVGLDGALEPVFEDETQMKSSTKVREAFFLHYATAIQKIADMPLMITGGFRSKDVMNEALSNGESDLIGLARPMVPFPLCTKDLLNGSIAKLPSEDHFIPTSWWLKPTSPFNILKLAHGLGVMGWYYEKLREMGAGTMPTLTQGLFKAIFSNFTKDNKLAKAYKKSLKR</sequence>
<dbReference type="InterPro" id="IPR013785">
    <property type="entry name" value="Aldolase_TIM"/>
</dbReference>
<keyword evidence="2" id="KW-0560">Oxidoreductase</keyword>
<dbReference type="InterPro" id="IPR051799">
    <property type="entry name" value="NADH_flavin_oxidoreductase"/>
</dbReference>
<dbReference type="Proteomes" id="UP001268683">
    <property type="component" value="Chromosome"/>
</dbReference>
<name>A0AA52EFR3_9PROT</name>
<dbReference type="PANTHER" id="PTHR43656">
    <property type="entry name" value="BINDING OXIDOREDUCTASE, PUTATIVE (AFU_ORTHOLOGUE AFUA_2G08260)-RELATED"/>
    <property type="match status" value="1"/>
</dbReference>
<dbReference type="Pfam" id="PF00724">
    <property type="entry name" value="Oxidored_FMN"/>
    <property type="match status" value="1"/>
</dbReference>
<keyword evidence="5" id="KW-1185">Reference proteome</keyword>
<reference evidence="4" key="1">
    <citation type="submission" date="2023-04" db="EMBL/GenBank/DDBJ databases">
        <title>Complete genome sequence of Temperatibacter marinus.</title>
        <authorList>
            <person name="Rong J.-C."/>
            <person name="Yi M.-L."/>
            <person name="Zhao Q."/>
        </authorList>
    </citation>
    <scope>NUCLEOTIDE SEQUENCE</scope>
    <source>
        <strain evidence="4">NBRC 110045</strain>
    </source>
</reference>
<evidence type="ECO:0000313" key="4">
    <source>
        <dbReference type="EMBL" id="WND03961.1"/>
    </source>
</evidence>
<gene>
    <name evidence="4" type="ORF">QGN29_06185</name>
</gene>
<dbReference type="RefSeq" id="WP_310799826.1">
    <property type="nucleotide sequence ID" value="NZ_CP123872.1"/>
</dbReference>
<keyword evidence="1" id="KW-0285">Flavoprotein</keyword>
<accession>A0AA52EFR3</accession>
<dbReference type="PANTHER" id="PTHR43656:SF2">
    <property type="entry name" value="BINDING OXIDOREDUCTASE, PUTATIVE (AFU_ORTHOLOGUE AFUA_2G08260)-RELATED"/>
    <property type="match status" value="1"/>
</dbReference>
<evidence type="ECO:0000259" key="3">
    <source>
        <dbReference type="Pfam" id="PF00724"/>
    </source>
</evidence>
<protein>
    <submittedName>
        <fullName evidence="4">NADH:flavin oxidoreductase/NADH oxidase family protein</fullName>
    </submittedName>
</protein>
<dbReference type="GO" id="GO:0010181">
    <property type="term" value="F:FMN binding"/>
    <property type="evidence" value="ECO:0007669"/>
    <property type="project" value="InterPro"/>
</dbReference>
<evidence type="ECO:0000256" key="1">
    <source>
        <dbReference type="ARBA" id="ARBA00022630"/>
    </source>
</evidence>
<dbReference type="KEGG" id="tmk:QGN29_06185"/>
<evidence type="ECO:0000256" key="2">
    <source>
        <dbReference type="ARBA" id="ARBA00023002"/>
    </source>
</evidence>
<dbReference type="InterPro" id="IPR001155">
    <property type="entry name" value="OxRdtase_FMN_N"/>
</dbReference>
<dbReference type="AlphaFoldDB" id="A0AA52EFR3"/>
<dbReference type="EMBL" id="CP123872">
    <property type="protein sequence ID" value="WND03961.1"/>
    <property type="molecule type" value="Genomic_DNA"/>
</dbReference>